<accession>A0A419SQC6</accession>
<sequence length="143" mass="17049">MIEFIPSYNDLCTEIDMLELRIEDMERERDYLRKSMYDNAPINNLGAIDYSREIVQNGYVPMPLDKITDRMKRIDHTLDDLRRLKSGKEKYRKAIEKKLDSLEGLAYKVAYMRDLKKMRLREIAEELGYSLVHIKRISSKINK</sequence>
<gene>
    <name evidence="2" type="ORF">BEP19_15940</name>
</gene>
<dbReference type="SUPFAM" id="SSF88659">
    <property type="entry name" value="Sigma3 and sigma4 domains of RNA polymerase sigma factors"/>
    <property type="match status" value="1"/>
</dbReference>
<dbReference type="EMBL" id="MCHY01000002">
    <property type="protein sequence ID" value="RKD26696.1"/>
    <property type="molecule type" value="Genomic_DNA"/>
</dbReference>
<protein>
    <recommendedName>
        <fullName evidence="4">RNA polymerase sigma-70 region 4 domain-containing protein</fullName>
    </recommendedName>
</protein>
<keyword evidence="3" id="KW-1185">Reference proteome</keyword>
<reference evidence="2 3" key="1">
    <citation type="submission" date="2016-08" db="EMBL/GenBank/DDBJ databases">
        <title>Novel Firmicute Genomes.</title>
        <authorList>
            <person name="Poppleton D.I."/>
            <person name="Gribaldo S."/>
        </authorList>
    </citation>
    <scope>NUCLEOTIDE SEQUENCE [LARGE SCALE GENOMIC DNA]</scope>
    <source>
        <strain evidence="2 3">RAOx-1</strain>
    </source>
</reference>
<evidence type="ECO:0000256" key="1">
    <source>
        <dbReference type="SAM" id="Coils"/>
    </source>
</evidence>
<dbReference type="InterPro" id="IPR013324">
    <property type="entry name" value="RNA_pol_sigma_r3/r4-like"/>
</dbReference>
<organism evidence="2 3">
    <name type="scientific">Ammoniphilus oxalaticus</name>
    <dbReference type="NCBI Taxonomy" id="66863"/>
    <lineage>
        <taxon>Bacteria</taxon>
        <taxon>Bacillati</taxon>
        <taxon>Bacillota</taxon>
        <taxon>Bacilli</taxon>
        <taxon>Bacillales</taxon>
        <taxon>Paenibacillaceae</taxon>
        <taxon>Aneurinibacillus group</taxon>
        <taxon>Ammoniphilus</taxon>
    </lineage>
</organism>
<comment type="caution">
    <text evidence="2">The sequence shown here is derived from an EMBL/GenBank/DDBJ whole genome shotgun (WGS) entry which is preliminary data.</text>
</comment>
<name>A0A419SQC6_9BACL</name>
<dbReference type="RefSeq" id="WP_120187976.1">
    <property type="nucleotide sequence ID" value="NZ_MCHY01000002.1"/>
</dbReference>
<evidence type="ECO:0000313" key="2">
    <source>
        <dbReference type="EMBL" id="RKD26696.1"/>
    </source>
</evidence>
<dbReference type="OrthoDB" id="1954586at2"/>
<feature type="coiled-coil region" evidence="1">
    <location>
        <begin position="8"/>
        <end position="35"/>
    </location>
</feature>
<evidence type="ECO:0000313" key="3">
    <source>
        <dbReference type="Proteomes" id="UP000284219"/>
    </source>
</evidence>
<dbReference type="Proteomes" id="UP000284219">
    <property type="component" value="Unassembled WGS sequence"/>
</dbReference>
<proteinExistence type="predicted"/>
<dbReference type="AlphaFoldDB" id="A0A419SQC6"/>
<keyword evidence="1" id="KW-0175">Coiled coil</keyword>
<evidence type="ECO:0008006" key="4">
    <source>
        <dbReference type="Google" id="ProtNLM"/>
    </source>
</evidence>